<evidence type="ECO:0000313" key="3">
    <source>
        <dbReference type="Proteomes" id="UP000620046"/>
    </source>
</evidence>
<feature type="transmembrane region" description="Helical" evidence="1">
    <location>
        <begin position="63"/>
        <end position="82"/>
    </location>
</feature>
<keyword evidence="1" id="KW-0812">Transmembrane</keyword>
<proteinExistence type="predicted"/>
<keyword evidence="1" id="KW-1133">Transmembrane helix</keyword>
<dbReference type="Proteomes" id="UP000620046">
    <property type="component" value="Unassembled WGS sequence"/>
</dbReference>
<evidence type="ECO:0000256" key="1">
    <source>
        <dbReference type="SAM" id="Phobius"/>
    </source>
</evidence>
<organism evidence="2 3">
    <name type="scientific">Dyella nitratireducens</name>
    <dbReference type="NCBI Taxonomy" id="1849580"/>
    <lineage>
        <taxon>Bacteria</taxon>
        <taxon>Pseudomonadati</taxon>
        <taxon>Pseudomonadota</taxon>
        <taxon>Gammaproteobacteria</taxon>
        <taxon>Lysobacterales</taxon>
        <taxon>Rhodanobacteraceae</taxon>
        <taxon>Dyella</taxon>
    </lineage>
</organism>
<dbReference type="RefSeq" id="WP_284358145.1">
    <property type="nucleotide sequence ID" value="NZ_BSNP01000002.1"/>
</dbReference>
<protein>
    <recommendedName>
        <fullName evidence="4">DUF3784 domain-containing protein</fullName>
    </recommendedName>
</protein>
<comment type="caution">
    <text evidence="2">The sequence shown here is derived from an EMBL/GenBank/DDBJ whole genome shotgun (WGS) entry which is preliminary data.</text>
</comment>
<reference evidence="3" key="1">
    <citation type="journal article" date="2019" name="Int. J. Syst. Evol. Microbiol.">
        <title>The Global Catalogue of Microorganisms (GCM) 10K type strain sequencing project: providing services to taxonomists for standard genome sequencing and annotation.</title>
        <authorList>
            <consortium name="The Broad Institute Genomics Platform"/>
            <consortium name="The Broad Institute Genome Sequencing Center for Infectious Disease"/>
            <person name="Wu L."/>
            <person name="Ma J."/>
        </authorList>
    </citation>
    <scope>NUCLEOTIDE SEQUENCE [LARGE SCALE GENOMIC DNA]</scope>
    <source>
        <strain evidence="3">CGMCC 1.15439</strain>
    </source>
</reference>
<feature type="transmembrane region" description="Helical" evidence="1">
    <location>
        <begin position="88"/>
        <end position="108"/>
    </location>
</feature>
<evidence type="ECO:0000313" key="2">
    <source>
        <dbReference type="EMBL" id="GGA35401.1"/>
    </source>
</evidence>
<name>A0ABQ1G181_9GAMM</name>
<sequence length="112" mass="12372">MDKGEIIPIVLFLCITFGITYAVRLLVTARLRVKMLQVCSSKELVESVVHGDAHRDQMSALRWGILTLMEAVGFGIIQAMGWNEINPGVVAMLLGAFGLGSLLFFMLARRFS</sequence>
<dbReference type="EMBL" id="BMJA01000002">
    <property type="protein sequence ID" value="GGA35401.1"/>
    <property type="molecule type" value="Genomic_DNA"/>
</dbReference>
<gene>
    <name evidence="2" type="ORF">GCM10010981_25620</name>
</gene>
<keyword evidence="3" id="KW-1185">Reference proteome</keyword>
<accession>A0ABQ1G181</accession>
<keyword evidence="1" id="KW-0472">Membrane</keyword>
<feature type="transmembrane region" description="Helical" evidence="1">
    <location>
        <begin position="6"/>
        <end position="27"/>
    </location>
</feature>
<evidence type="ECO:0008006" key="4">
    <source>
        <dbReference type="Google" id="ProtNLM"/>
    </source>
</evidence>